<dbReference type="Proteomes" id="UP001196413">
    <property type="component" value="Unassembled WGS sequence"/>
</dbReference>
<keyword evidence="2" id="KW-1185">Reference proteome</keyword>
<protein>
    <submittedName>
        <fullName evidence="1">Uncharacterized protein</fullName>
    </submittedName>
</protein>
<accession>A0AAD5N0G0</accession>
<organism evidence="1 2">
    <name type="scientific">Parelaphostrongylus tenuis</name>
    <name type="common">Meningeal worm</name>
    <dbReference type="NCBI Taxonomy" id="148309"/>
    <lineage>
        <taxon>Eukaryota</taxon>
        <taxon>Metazoa</taxon>
        <taxon>Ecdysozoa</taxon>
        <taxon>Nematoda</taxon>
        <taxon>Chromadorea</taxon>
        <taxon>Rhabditida</taxon>
        <taxon>Rhabditina</taxon>
        <taxon>Rhabditomorpha</taxon>
        <taxon>Strongyloidea</taxon>
        <taxon>Metastrongylidae</taxon>
        <taxon>Parelaphostrongylus</taxon>
    </lineage>
</organism>
<evidence type="ECO:0000313" key="2">
    <source>
        <dbReference type="Proteomes" id="UP001196413"/>
    </source>
</evidence>
<proteinExistence type="predicted"/>
<reference evidence="1" key="1">
    <citation type="submission" date="2021-06" db="EMBL/GenBank/DDBJ databases">
        <title>Parelaphostrongylus tenuis whole genome reference sequence.</title>
        <authorList>
            <person name="Garwood T.J."/>
            <person name="Larsen P.A."/>
            <person name="Fountain-Jones N.M."/>
            <person name="Garbe J.R."/>
            <person name="Macchietto M.G."/>
            <person name="Kania S.A."/>
            <person name="Gerhold R.W."/>
            <person name="Richards J.E."/>
            <person name="Wolf T.M."/>
        </authorList>
    </citation>
    <scope>NUCLEOTIDE SEQUENCE</scope>
    <source>
        <strain evidence="1">MNPRO001-30</strain>
        <tissue evidence="1">Meninges</tissue>
    </source>
</reference>
<gene>
    <name evidence="1" type="ORF">KIN20_026263</name>
</gene>
<comment type="caution">
    <text evidence="1">The sequence shown here is derived from an EMBL/GenBank/DDBJ whole genome shotgun (WGS) entry which is preliminary data.</text>
</comment>
<dbReference type="AlphaFoldDB" id="A0AAD5N0G0"/>
<name>A0AAD5N0G0_PARTN</name>
<dbReference type="EMBL" id="JAHQIW010005370">
    <property type="protein sequence ID" value="KAJ1365823.1"/>
    <property type="molecule type" value="Genomic_DNA"/>
</dbReference>
<sequence length="91" mass="10368">MVIGNGYLTCVSDVLPSSELLALCDRDGALNTSTLSRKEFPAATVLTIDTLRWYWFLFADRNYQSIVAVAIRHTLLKEHRKELLEKLLKVD</sequence>
<evidence type="ECO:0000313" key="1">
    <source>
        <dbReference type="EMBL" id="KAJ1365823.1"/>
    </source>
</evidence>